<evidence type="ECO:0000313" key="2">
    <source>
        <dbReference type="EMBL" id="CAB3994344.1"/>
    </source>
</evidence>
<keyword evidence="2" id="KW-0675">Receptor</keyword>
<organism evidence="2 3">
    <name type="scientific">Paramuricea clavata</name>
    <name type="common">Red gorgonian</name>
    <name type="synonym">Violescent sea-whip</name>
    <dbReference type="NCBI Taxonomy" id="317549"/>
    <lineage>
        <taxon>Eukaryota</taxon>
        <taxon>Metazoa</taxon>
        <taxon>Cnidaria</taxon>
        <taxon>Anthozoa</taxon>
        <taxon>Octocorallia</taxon>
        <taxon>Malacalcyonacea</taxon>
        <taxon>Plexauridae</taxon>
        <taxon>Paramuricea</taxon>
    </lineage>
</organism>
<reference evidence="2" key="1">
    <citation type="submission" date="2020-04" db="EMBL/GenBank/DDBJ databases">
        <authorList>
            <person name="Alioto T."/>
            <person name="Alioto T."/>
            <person name="Gomez Garrido J."/>
        </authorList>
    </citation>
    <scope>NUCLEOTIDE SEQUENCE</scope>
    <source>
        <strain evidence="2">A484AB</strain>
    </source>
</reference>
<proteinExistence type="predicted"/>
<sequence>MQASVELKDVITISDDEKSGQSGFKQNKLKLEKTRCPSPTYSNIDFSSSERASSTESSSDDSSVDQILRKQNRPASKKSKRRGRLDNSSSSSDDDNECRKQRKIGPLSWSGIKVEKVDQVPAGIDGLKRYELANDKANIKDGRRWKKASQSQWNGYESVRYRDCWGSLQCQNEQCDFRKEYGVTNRTHFDGKSGNRATEDVQRKVAENPDATPAQIQSSLILSKMRECRDWLEVEQAAISLSDKKWISTEKQKMKKATNHLLWWKENDRKSFVFKTSKLKAKFALNMDQSGEHILNNEFCYFDGKVKRCKGFVSLTASVYHPLMRKLVPLATMECNGENTSTISLFWNTFNDVLKKESGNDSYVFNPRGWITDMAGANMEGIKTVFGTSAVDRIKTCEFHFKDCRNRQARKLDEHAKDQFKRMCNALIEAESPGGYEAAKENIENFIRSDDKLSFLQSWFDWWDKRRNLISPAYLHVRGGSKMNQAEAIHTSWVKRDRMNLSLLDAAQADVRDNVLLEVDYKAFQNGSGKGGKGPSIQTQTMRDNAIQMNRARNLGLELIREDIADTDRIRVSEHSASSNPHDRHNGSVQRGPRRSDGERNGRYRPTRSKTFLNRLRNAKEEKDTIKVKDPVTVTEKDFERSYTLVTNSFATYKVSIGKKHSCQCMDFSKNEGKELCKHIISILLYVCRMPEESELLQQVFLTDAECSEIFGNIPPVPNGLKYVPGARNQSRQDIVASLLLNDRRNCQPRVWVLKRKEMQRGTIPRCRCCRKEQHDGDLCVSVVGLYVPYEQNFVVETTFYFCPSANCVRHIPPWINLTPPSGITVDSSVTREEIENLRDSPLKDLLIL</sequence>
<feature type="region of interest" description="Disordered" evidence="1">
    <location>
        <begin position="1"/>
        <end position="102"/>
    </location>
</feature>
<accession>A0A6S7GLI7</accession>
<dbReference type="InterPro" id="IPR039903">
    <property type="entry name" value="Zswim2"/>
</dbReference>
<dbReference type="Proteomes" id="UP001152795">
    <property type="component" value="Unassembled WGS sequence"/>
</dbReference>
<feature type="region of interest" description="Disordered" evidence="1">
    <location>
        <begin position="573"/>
        <end position="609"/>
    </location>
</feature>
<evidence type="ECO:0000313" key="3">
    <source>
        <dbReference type="Proteomes" id="UP001152795"/>
    </source>
</evidence>
<dbReference type="OrthoDB" id="2122982at2759"/>
<dbReference type="AlphaFoldDB" id="A0A6S7GLI7"/>
<comment type="caution">
    <text evidence="2">The sequence shown here is derived from an EMBL/GenBank/DDBJ whole genome shotgun (WGS) entry which is preliminary data.</text>
</comment>
<protein>
    <submittedName>
        <fullName evidence="2">Angiopoietin-1 receptor</fullName>
    </submittedName>
</protein>
<dbReference type="PANTHER" id="PTHR21540:SF0">
    <property type="entry name" value="PHD FAMILY PROTEIN"/>
    <property type="match status" value="1"/>
</dbReference>
<feature type="compositionally biased region" description="Polar residues" evidence="1">
    <location>
        <begin position="37"/>
        <end position="46"/>
    </location>
</feature>
<dbReference type="GO" id="GO:0061630">
    <property type="term" value="F:ubiquitin protein ligase activity"/>
    <property type="evidence" value="ECO:0007669"/>
    <property type="project" value="InterPro"/>
</dbReference>
<dbReference type="InterPro" id="IPR007527">
    <property type="entry name" value="Znf_SWIM"/>
</dbReference>
<evidence type="ECO:0000256" key="1">
    <source>
        <dbReference type="SAM" id="MobiDB-lite"/>
    </source>
</evidence>
<keyword evidence="3" id="KW-1185">Reference proteome</keyword>
<dbReference type="PROSITE" id="PS50966">
    <property type="entry name" value="ZF_SWIM"/>
    <property type="match status" value="1"/>
</dbReference>
<gene>
    <name evidence="2" type="ORF">PACLA_8A073012</name>
</gene>
<feature type="compositionally biased region" description="Basic residues" evidence="1">
    <location>
        <begin position="70"/>
        <end position="83"/>
    </location>
</feature>
<feature type="compositionally biased region" description="Low complexity" evidence="1">
    <location>
        <begin position="47"/>
        <end position="57"/>
    </location>
</feature>
<dbReference type="EMBL" id="CACRXK020002441">
    <property type="protein sequence ID" value="CAB3994344.1"/>
    <property type="molecule type" value="Genomic_DNA"/>
</dbReference>
<dbReference type="PANTHER" id="PTHR21540">
    <property type="entry name" value="RING FINGER AND SWIM DOMAIN-CONTAINING PROTEIN 2"/>
    <property type="match status" value="1"/>
</dbReference>
<dbReference type="GO" id="GO:0008270">
    <property type="term" value="F:zinc ion binding"/>
    <property type="evidence" value="ECO:0007669"/>
    <property type="project" value="InterPro"/>
</dbReference>
<name>A0A6S7GLI7_PARCT</name>